<keyword evidence="3" id="KW-0342">GTP-binding</keyword>
<dbReference type="Proteomes" id="UP001152024">
    <property type="component" value="Unassembled WGS sequence"/>
</dbReference>
<evidence type="ECO:0000256" key="2">
    <source>
        <dbReference type="ARBA" id="ARBA00022741"/>
    </source>
</evidence>
<evidence type="ECO:0000313" key="7">
    <source>
        <dbReference type="Proteomes" id="UP001152024"/>
    </source>
</evidence>
<feature type="region of interest" description="Disordered" evidence="4">
    <location>
        <begin position="223"/>
        <end position="269"/>
    </location>
</feature>
<gene>
    <name evidence="6" type="ORF">NW768_011099</name>
</gene>
<dbReference type="InterPro" id="IPR005225">
    <property type="entry name" value="Small_GTP-bd"/>
</dbReference>
<dbReference type="InterPro" id="IPR003578">
    <property type="entry name" value="Small_GTPase_Rho"/>
</dbReference>
<keyword evidence="7" id="KW-1185">Reference proteome</keyword>
<dbReference type="EMBL" id="JAOQBH010000026">
    <property type="protein sequence ID" value="KAJ4116127.1"/>
    <property type="molecule type" value="Genomic_DNA"/>
</dbReference>
<dbReference type="SMART" id="SM00175">
    <property type="entry name" value="RAB"/>
    <property type="match status" value="1"/>
</dbReference>
<keyword evidence="1" id="KW-0488">Methylation</keyword>
<protein>
    <recommendedName>
        <fullName evidence="5">Azaphilone pigments biosynthesis cluster protein L N-terminal domain-containing protein</fullName>
    </recommendedName>
</protein>
<dbReference type="Gene3D" id="3.40.50.300">
    <property type="entry name" value="P-loop containing nucleotide triphosphate hydrolases"/>
    <property type="match status" value="1"/>
</dbReference>
<evidence type="ECO:0000313" key="6">
    <source>
        <dbReference type="EMBL" id="KAJ4116127.1"/>
    </source>
</evidence>
<evidence type="ECO:0000256" key="3">
    <source>
        <dbReference type="ARBA" id="ARBA00023134"/>
    </source>
</evidence>
<dbReference type="Pfam" id="PF17111">
    <property type="entry name" value="PigL_N"/>
    <property type="match status" value="1"/>
</dbReference>
<sequence>MDPLSITTACIGLLGTVTKTTLAVTNFTRECREARSDLTSINGELSQLQLVLELLRDDTAVSDETNLPESLQEQILSIIDNCSAVVSKINIVLDKHSGKAGVLKWATFGKNEVVGLRMSLEAHRGSLNLALELVSISLSKAIKSDTTAIRTEVYDIKQDTSQIPQIMDELTRLRAIVAGGEIPSAANGQNYVLQQYLDDLTSYAETVCNDVDWETDSSVLVPSHAPSRSSLREASSAPVIQQDTSVDASSQVHVPTSTADNEGEDTSLEPCRNIATGGESQNKLQIVLIGDPACGKTALCHRIAKGTFLSIDIPTTFEQFAAHVDGIDLALCDTGGLEDYDRLRTLSYPGSHVVLICFAIDKPDRFDNVTEKWIPEAFHFTPKSAYLLVGLKKDLRDDPETIKDLTKTGEQPVSWDQVRHLNHLIETE</sequence>
<dbReference type="SMART" id="SM00174">
    <property type="entry name" value="RHO"/>
    <property type="match status" value="1"/>
</dbReference>
<dbReference type="PROSITE" id="PS51419">
    <property type="entry name" value="RAB"/>
    <property type="match status" value="1"/>
</dbReference>
<evidence type="ECO:0000259" key="5">
    <source>
        <dbReference type="Pfam" id="PF17111"/>
    </source>
</evidence>
<dbReference type="Pfam" id="PF00071">
    <property type="entry name" value="Ras"/>
    <property type="match status" value="1"/>
</dbReference>
<dbReference type="NCBIfam" id="TIGR00231">
    <property type="entry name" value="small_GTP"/>
    <property type="match status" value="1"/>
</dbReference>
<dbReference type="InterPro" id="IPR031348">
    <property type="entry name" value="PigL_N"/>
</dbReference>
<feature type="domain" description="Azaphilone pigments biosynthesis cluster protein L N-terminal" evidence="5">
    <location>
        <begin position="1"/>
        <end position="171"/>
    </location>
</feature>
<accession>A0ABQ8QYG2</accession>
<dbReference type="InterPro" id="IPR027417">
    <property type="entry name" value="P-loop_NTPase"/>
</dbReference>
<organism evidence="6 7">
    <name type="scientific">Fusarium equiseti</name>
    <name type="common">Fusarium scirpi</name>
    <dbReference type="NCBI Taxonomy" id="61235"/>
    <lineage>
        <taxon>Eukaryota</taxon>
        <taxon>Fungi</taxon>
        <taxon>Dikarya</taxon>
        <taxon>Ascomycota</taxon>
        <taxon>Pezizomycotina</taxon>
        <taxon>Sordariomycetes</taxon>
        <taxon>Hypocreomycetidae</taxon>
        <taxon>Hypocreales</taxon>
        <taxon>Nectriaceae</taxon>
        <taxon>Fusarium</taxon>
        <taxon>Fusarium incarnatum-equiseti species complex</taxon>
    </lineage>
</organism>
<dbReference type="PRINTS" id="PR00449">
    <property type="entry name" value="RASTRNSFRMNG"/>
</dbReference>
<name>A0ABQ8QYG2_FUSEQ</name>
<evidence type="ECO:0000256" key="1">
    <source>
        <dbReference type="ARBA" id="ARBA00022481"/>
    </source>
</evidence>
<keyword evidence="2" id="KW-0547">Nucleotide-binding</keyword>
<feature type="compositionally biased region" description="Polar residues" evidence="4">
    <location>
        <begin position="223"/>
        <end position="260"/>
    </location>
</feature>
<comment type="caution">
    <text evidence="6">The sequence shown here is derived from an EMBL/GenBank/DDBJ whole genome shotgun (WGS) entry which is preliminary data.</text>
</comment>
<dbReference type="PANTHER" id="PTHR24072">
    <property type="entry name" value="RHO FAMILY GTPASE"/>
    <property type="match status" value="1"/>
</dbReference>
<evidence type="ECO:0000256" key="4">
    <source>
        <dbReference type="SAM" id="MobiDB-lite"/>
    </source>
</evidence>
<reference evidence="6" key="1">
    <citation type="submission" date="2022-09" db="EMBL/GenBank/DDBJ databases">
        <title>Fusarium specimens isolated from Avocado Roots.</title>
        <authorList>
            <person name="Stajich J."/>
            <person name="Roper C."/>
            <person name="Heimlech-Rivalta G."/>
        </authorList>
    </citation>
    <scope>NUCLEOTIDE SEQUENCE</scope>
    <source>
        <strain evidence="6">CF00095</strain>
    </source>
</reference>
<dbReference type="PROSITE" id="PS51420">
    <property type="entry name" value="RHO"/>
    <property type="match status" value="1"/>
</dbReference>
<dbReference type="InterPro" id="IPR001806">
    <property type="entry name" value="Small_GTPase"/>
</dbReference>
<dbReference type="SUPFAM" id="SSF52540">
    <property type="entry name" value="P-loop containing nucleoside triphosphate hydrolases"/>
    <property type="match status" value="1"/>
</dbReference>
<proteinExistence type="predicted"/>